<evidence type="ECO:0000256" key="4">
    <source>
        <dbReference type="ARBA" id="ARBA00023315"/>
    </source>
</evidence>
<feature type="domain" description="PKS/mFAS DH" evidence="9">
    <location>
        <begin position="2040"/>
        <end position="2331"/>
    </location>
</feature>
<feature type="region of interest" description="C-terminal hotdog fold" evidence="5">
    <location>
        <begin position="2177"/>
        <end position="2331"/>
    </location>
</feature>
<dbReference type="RefSeq" id="WP_284922122.1">
    <property type="nucleotide sequence ID" value="NZ_CP126980.1"/>
</dbReference>
<organism evidence="10 11">
    <name type="scientific">Actinoplanes oblitus</name>
    <dbReference type="NCBI Taxonomy" id="3040509"/>
    <lineage>
        <taxon>Bacteria</taxon>
        <taxon>Bacillati</taxon>
        <taxon>Actinomycetota</taxon>
        <taxon>Actinomycetes</taxon>
        <taxon>Micromonosporales</taxon>
        <taxon>Micromonosporaceae</taxon>
        <taxon>Actinoplanes</taxon>
    </lineage>
</organism>
<dbReference type="Pfam" id="PF16197">
    <property type="entry name" value="KAsynt_C_assoc"/>
    <property type="match status" value="2"/>
</dbReference>
<dbReference type="SMART" id="SM00827">
    <property type="entry name" value="PKS_AT"/>
    <property type="match status" value="1"/>
</dbReference>
<dbReference type="InterPro" id="IPR003965">
    <property type="entry name" value="Fatty_acid_synthase"/>
</dbReference>
<dbReference type="Gene3D" id="3.10.129.110">
    <property type="entry name" value="Polyketide synthase dehydratase"/>
    <property type="match status" value="1"/>
</dbReference>
<feature type="domain" description="Carrier" evidence="7">
    <location>
        <begin position="1066"/>
        <end position="1141"/>
    </location>
</feature>
<dbReference type="Gene3D" id="3.40.366.10">
    <property type="entry name" value="Malonyl-Coenzyme A Acyl Carrier Protein, domain 2"/>
    <property type="match status" value="1"/>
</dbReference>
<dbReference type="PROSITE" id="PS52019">
    <property type="entry name" value="PKS_MFAS_DH"/>
    <property type="match status" value="1"/>
</dbReference>
<evidence type="ECO:0000259" key="7">
    <source>
        <dbReference type="PROSITE" id="PS50075"/>
    </source>
</evidence>
<dbReference type="InterPro" id="IPR036291">
    <property type="entry name" value="NAD(P)-bd_dom_sf"/>
</dbReference>
<dbReference type="PANTHER" id="PTHR43775:SF51">
    <property type="entry name" value="INACTIVE PHENOLPHTHIOCEROL SYNTHESIS POLYKETIDE SYNTHASE TYPE I PKS1-RELATED"/>
    <property type="match status" value="1"/>
</dbReference>
<dbReference type="EMBL" id="CP126980">
    <property type="protein sequence ID" value="WIN00593.1"/>
    <property type="molecule type" value="Genomic_DNA"/>
</dbReference>
<dbReference type="InterPro" id="IPR014031">
    <property type="entry name" value="Ketoacyl_synth_C"/>
</dbReference>
<feature type="domain" description="Ketosynthase family 3 (KS3)" evidence="8">
    <location>
        <begin position="1172"/>
        <end position="1591"/>
    </location>
</feature>
<evidence type="ECO:0000256" key="1">
    <source>
        <dbReference type="ARBA" id="ARBA00022450"/>
    </source>
</evidence>
<keyword evidence="11" id="KW-1185">Reference proteome</keyword>
<dbReference type="PROSITE" id="PS50075">
    <property type="entry name" value="CARRIER"/>
    <property type="match status" value="2"/>
</dbReference>
<dbReference type="PROSITE" id="PS52004">
    <property type="entry name" value="KS3_2"/>
    <property type="match status" value="2"/>
</dbReference>
<dbReference type="InterPro" id="IPR020806">
    <property type="entry name" value="PKS_PP-bd"/>
</dbReference>
<evidence type="ECO:0000313" key="10">
    <source>
        <dbReference type="EMBL" id="WIN00593.1"/>
    </source>
</evidence>
<dbReference type="InterPro" id="IPR018201">
    <property type="entry name" value="Ketoacyl_synth_AS"/>
</dbReference>
<dbReference type="Pfam" id="PF21089">
    <property type="entry name" value="PKS_DH_N"/>
    <property type="match status" value="1"/>
</dbReference>
<dbReference type="InterPro" id="IPR049551">
    <property type="entry name" value="PKS_DH_C"/>
</dbReference>
<dbReference type="InterPro" id="IPR050091">
    <property type="entry name" value="PKS_NRPS_Biosynth_Enz"/>
</dbReference>
<name>A0ABY8WT13_9ACTN</name>
<dbReference type="InterPro" id="IPR032821">
    <property type="entry name" value="PKS_assoc"/>
</dbReference>
<evidence type="ECO:0000256" key="5">
    <source>
        <dbReference type="PROSITE-ProRule" id="PRU01363"/>
    </source>
</evidence>
<evidence type="ECO:0000259" key="9">
    <source>
        <dbReference type="PROSITE" id="PS52019"/>
    </source>
</evidence>
<dbReference type="InterPro" id="IPR014043">
    <property type="entry name" value="Acyl_transferase_dom"/>
</dbReference>
<dbReference type="InterPro" id="IPR001227">
    <property type="entry name" value="Ac_transferase_dom_sf"/>
</dbReference>
<proteinExistence type="predicted"/>
<feature type="region of interest" description="N-terminal hotdog fold" evidence="5">
    <location>
        <begin position="2040"/>
        <end position="2162"/>
    </location>
</feature>
<dbReference type="SUPFAM" id="SSF51735">
    <property type="entry name" value="NAD(P)-binding Rossmann-fold domains"/>
    <property type="match status" value="3"/>
</dbReference>
<evidence type="ECO:0000256" key="6">
    <source>
        <dbReference type="SAM" id="MobiDB-lite"/>
    </source>
</evidence>
<keyword evidence="3" id="KW-0808">Transferase</keyword>
<dbReference type="Pfam" id="PF14765">
    <property type="entry name" value="PS-DH"/>
    <property type="match status" value="1"/>
</dbReference>
<feature type="active site" description="Proton acceptor; for dehydratase activity" evidence="5">
    <location>
        <position position="2072"/>
    </location>
</feature>
<gene>
    <name evidence="10" type="ORF">ACTOB_004308</name>
</gene>
<dbReference type="PRINTS" id="PR01483">
    <property type="entry name" value="FASYNTHASE"/>
</dbReference>
<dbReference type="Gene3D" id="3.40.50.720">
    <property type="entry name" value="NAD(P)-binding Rossmann-like Domain"/>
    <property type="match status" value="2"/>
</dbReference>
<feature type="region of interest" description="Disordered" evidence="6">
    <location>
        <begin position="1141"/>
        <end position="1169"/>
    </location>
</feature>
<protein>
    <submittedName>
        <fullName evidence="10">SDR family NAD(P)-dependent oxidoreductase</fullName>
    </submittedName>
</protein>
<dbReference type="InterPro" id="IPR006162">
    <property type="entry name" value="Ppantetheine_attach_site"/>
</dbReference>
<dbReference type="InterPro" id="IPR049900">
    <property type="entry name" value="PKS_mFAS_DH"/>
</dbReference>
<dbReference type="InterPro" id="IPR049552">
    <property type="entry name" value="PKS_DH_N"/>
</dbReference>
<dbReference type="InterPro" id="IPR057326">
    <property type="entry name" value="KR_dom"/>
</dbReference>
<dbReference type="InterPro" id="IPR016035">
    <property type="entry name" value="Acyl_Trfase/lysoPLipase"/>
</dbReference>
<dbReference type="Gene3D" id="3.30.70.3290">
    <property type="match status" value="2"/>
</dbReference>
<feature type="active site" description="Proton donor; for dehydratase activity" evidence="5">
    <location>
        <position position="2238"/>
    </location>
</feature>
<dbReference type="InterPro" id="IPR013968">
    <property type="entry name" value="PKS_KR"/>
</dbReference>
<dbReference type="PROSITE" id="PS00606">
    <property type="entry name" value="KS3_1"/>
    <property type="match status" value="1"/>
</dbReference>
<dbReference type="Pfam" id="PF00698">
    <property type="entry name" value="Acyl_transf_1"/>
    <property type="match status" value="1"/>
</dbReference>
<dbReference type="PROSITE" id="PS00012">
    <property type="entry name" value="PHOSPHOPANTETHEINE"/>
    <property type="match status" value="1"/>
</dbReference>
<reference evidence="10 11" key="1">
    <citation type="submission" date="2023-06" db="EMBL/GenBank/DDBJ databases">
        <authorList>
            <person name="Yushchuk O."/>
            <person name="Binda E."/>
            <person name="Ruckert-Reed C."/>
            <person name="Fedorenko V."/>
            <person name="Kalinowski J."/>
            <person name="Marinelli F."/>
        </authorList>
    </citation>
    <scope>NUCLEOTIDE SEQUENCE [LARGE SCALE GENOMIC DNA]</scope>
    <source>
        <strain evidence="10 11">NRRL 3884</strain>
    </source>
</reference>
<dbReference type="SUPFAM" id="SSF47336">
    <property type="entry name" value="ACP-like"/>
    <property type="match status" value="2"/>
</dbReference>
<evidence type="ECO:0000256" key="2">
    <source>
        <dbReference type="ARBA" id="ARBA00022553"/>
    </source>
</evidence>
<dbReference type="InterPro" id="IPR042104">
    <property type="entry name" value="PKS_dehydratase_sf"/>
</dbReference>
<evidence type="ECO:0000256" key="3">
    <source>
        <dbReference type="ARBA" id="ARBA00022679"/>
    </source>
</evidence>
<dbReference type="Pfam" id="PF00550">
    <property type="entry name" value="PP-binding"/>
    <property type="match status" value="2"/>
</dbReference>
<accession>A0ABY8WT13</accession>
<keyword evidence="1" id="KW-0596">Phosphopantetheine</keyword>
<dbReference type="SMART" id="SM00826">
    <property type="entry name" value="PKS_DH"/>
    <property type="match status" value="1"/>
</dbReference>
<dbReference type="Pfam" id="PF08659">
    <property type="entry name" value="KR"/>
    <property type="match status" value="2"/>
</dbReference>
<dbReference type="InterPro" id="IPR020807">
    <property type="entry name" value="PKS_DH"/>
</dbReference>
<dbReference type="SUPFAM" id="SSF53901">
    <property type="entry name" value="Thiolase-like"/>
    <property type="match status" value="2"/>
</dbReference>
<dbReference type="SMART" id="SM01294">
    <property type="entry name" value="PKS_PP_betabranch"/>
    <property type="match status" value="2"/>
</dbReference>
<evidence type="ECO:0000313" key="11">
    <source>
        <dbReference type="Proteomes" id="UP001240150"/>
    </source>
</evidence>
<feature type="domain" description="Ketosynthase family 3 (KS3)" evidence="8">
    <location>
        <begin position="33"/>
        <end position="446"/>
    </location>
</feature>
<feature type="domain" description="Carrier" evidence="7">
    <location>
        <begin position="2761"/>
        <end position="2837"/>
    </location>
</feature>
<sequence>MTSETESADRGPLHRAMATIRTLQGRLAAREENRPVAIVGAGLRLPGGITNLAGYWDVLAAGRDLIRPMPAARQDRFAAEWQTLPRRGAFLDDVLGFDAAFFGLSPREARHLDPQHRLLMEVAWEALEDAALPTDRLGAHSAGLFLGIMWQDYRDWQAGEPDAFWTTGNGHNFAAGRIAYTLGLTGPTLAVDTACSSSLVALHLAVQALRRGECEVALAGGVNLILSPRSTRLVAETRSLAPDGRCKTFDAAANGFTRGEGCGVVVLKPLDAARRDGDRVHAVIHGSAVNQDGRSGGFTVPNVLSQVRLIEDALADARLTPADIGFVETHGTGTALGDPIELEALAAALGRRNAGAPLPVGAGKTNLGHLESAAGVAGLLKAVLSLRQRQIPPVVHFRTLNPRIDLDGTGIVVPARLTDWAPGAGRYAGVSSFGMSGTNAHVVLGAAEPPGAPADDAPAPAGFEISARTEPALRDLAARYAARLATLPAADFPALVSTVATGRSRLAERAWIAAAEPATAAAALRELAEGRPTARVVRLGPADPAPEQPPATRRVVDLPTYPWQRKRYEPEQPAEPAPLFTLDWRPLAPAGPATRPDPLVVAGDDTRLLTSIVREAAAAGLAGTVLGPLAGPPPSGWDTGDLPAGRDGWNAFWSARAGRATTILAPAAAPLAQATSTGAARCAAVVAAVGVAAERGGGRTYLVTRAVRRTGDGDRPEATDHGLLHGLAPTLGLEYPGGWGGVVDLPADPLPTDVRPMLDLIAAGDPPELAAVRGGVVLAARLTPAHPGAGLPELRPDATYVVTGGLGAVGRQLTAELVDRGARHLLIVGRRPRTALPGVAAGFLTELAARGVDVHYRGDGCDTAENLALACAPLAALPPVRGVLHVAGTVTSVAAADLDTAAFSAAVAAKAGGAWLLHRAADDWPLDFFVLVSSVSALWGAKGHAAYAAANGALDLLAAFRRGRGLPATSVAYGPWALDGDGMADREIRERAERIGIAAIGPAEGRLALAAAVPGPAGQVIACRADLPRLGRILPRSRTGLLAGQTGPAAEATGEPAPIPAPADAAAVRATIAQLLAAQLGYDGAADIRPDMGFADLGLDSINAVDLAERLTARLGRAVEVTALFDHPSVAELAAYLTGGGRPAAPAPPVRPAPAEAPEPAAPAGARPPLGGEPIAIVGMACRFPRADSTGQLWELLDAGVDAVGEAPADRWGSEILRGERVTTDQGGYLGGIDLFDAGFFDVPAREARSMDPQQRLLMETAWHALEDAGIDPAALRDTATGVFVGISYADYARLLAQGGAADVDAYYGTGTALNAAAGRLAYALGLHGPALAVDTACSSSLVAAHLAVRALRAGDADAALVGGVNILLDPMSSVAVSQAHMLAPDGRCRTFDAGADGFVRAEGCGVLVLKRLADAHRDGDDVLAVIRGSAVNSDGASSGLTVPNGSAQERLLTAALADAGLPGHAVSYLEAHGTGTRLGDPIEVAAAWRALGPGRGPDEPLLVGSVKSNIGHCESAAGIAGIVKVLLALRHDRIPANLHFRTPNPHVDWAGTNVRVVAAGTPWPRGPVPRVAGVSGFGFTGTNAHLVLTDPDRVPPTPPARPGGAHLVTVSAPDPDGLARATAAWRDRLTGAADGELAALAAASGRGRAHFRYRRAAVGRTGADLAKELAAGGPVSGASEPPRVAFLFTGQGSQYFGMGRDLYETEPAFREAFDRCDDLMRPRLGASLTELVFTGEDAAALHQTRVTQPAMVALAVSLVATWRSWGVEPVTVLGHSVGEIAAAVCAGVLDLPTACAFVVRRAELMQSTEHGRMLSVAAPEKSVEEWIRGTGLDLAAVNGPAATVVAGPAEAVEVLTARLSAANVRHRPLATSHAFHSRLMEPILEELRGELADLRTAPETTPLVANLTGRTGTTLDAAYWCEQVRRPVRFHDGLVRLGEIGADVLLEIGPDRTLTNLAAAAGLVPAGGAVASLRRGIPARTAMLTAVATLYRAGQRLDWRRVHPSRPGRVDAPRYPFARTSYWARPQQVPAGEPAAPAGPAWGTELRSPALPGRVFVSHRSTTYPAHLTDHRLFGTVSVPGASQLATVVSALAGDHDTVRLHDVHFPRALVLHEGERYEQQVIESPGPDGRRVTVQSLVDDEAGRWQEHLVARVPAEPPAATGRRPRTGHLRHEAERELTGEQFYRHLHTLGYHLGPSFRWIDHVWIDGDQALVRLIRPAETREDPAGYAVHPGLLDSCLQSAVCFAVDGEPDGDGAGLAIPFSMSRLAWHAHPAGDAEWWAHVRVRRDAGGTGLLRVGSADIHLTGPGGQTSVLIEDFRFRHAPRALVEASLSARATVRRVDWTPVSGDGARPGSVSVLGAPAVADALRQAGLELADPAAGAVLVDARFATDRQAPDQVAAEVARTLRTLPPHRGYAFLGPPGPDGRPVVEAIAGLLAGLRAEQPDRRVRVIEPREAWRPEHLAAALAVPVPDDGVLLATGPDGLRARHLTDLEPPASPPVWDPAGSALITGGLGALGLSVASFLVARGVRHVTLMARSAPDEPARRVLGDLTAGGATVQVVTGDVADPADCRDAVGRAGRDAPLRFVFHLAGVTDDRAFDTLTPDSFASVFAAKADGAVQLAAAVGTRQLTAFVLFSSAAAVLGSAGQANYAAANGYLDGLATVLREAGVPATSVGWGPWSTRYREGLADTPAVRRSMRVRGLRALTDDQAWPVLDAVLAGGPDRLVVVAGGAEPAVPRSPAARAGAPGRGWLCDRLTDPAALRGEIGRMVGEVLGEPEPIDPGLGFMDLGLDSIMTVDLQRRLSHAIGRDLPVTVALDHPTVDRLAAYVEAPAAGPAPEPVDDLAPLDRADLAELSLDDLVRAVRADVATEG</sequence>
<dbReference type="InterPro" id="IPR036736">
    <property type="entry name" value="ACP-like_sf"/>
</dbReference>
<keyword evidence="2" id="KW-0597">Phosphoprotein</keyword>
<dbReference type="SUPFAM" id="SSF52151">
    <property type="entry name" value="FabD/lysophospholipase-like"/>
    <property type="match status" value="1"/>
</dbReference>
<dbReference type="CDD" id="cd00833">
    <property type="entry name" value="PKS"/>
    <property type="match status" value="2"/>
</dbReference>
<dbReference type="InterPro" id="IPR014030">
    <property type="entry name" value="Ketoacyl_synth_N"/>
</dbReference>
<feature type="compositionally biased region" description="Pro residues" evidence="6">
    <location>
        <begin position="1145"/>
        <end position="1161"/>
    </location>
</feature>
<dbReference type="Pfam" id="PF00109">
    <property type="entry name" value="ketoacyl-synt"/>
    <property type="match status" value="2"/>
</dbReference>
<dbReference type="Gene3D" id="1.10.1200.10">
    <property type="entry name" value="ACP-like"/>
    <property type="match status" value="2"/>
</dbReference>
<keyword evidence="4" id="KW-0012">Acyltransferase</keyword>
<evidence type="ECO:0000259" key="8">
    <source>
        <dbReference type="PROSITE" id="PS52004"/>
    </source>
</evidence>
<dbReference type="Gene3D" id="3.40.47.10">
    <property type="match status" value="2"/>
</dbReference>
<dbReference type="InterPro" id="IPR020841">
    <property type="entry name" value="PKS_Beta-ketoAc_synthase_dom"/>
</dbReference>
<dbReference type="Pfam" id="PF02801">
    <property type="entry name" value="Ketoacyl-synt_C"/>
    <property type="match status" value="2"/>
</dbReference>
<dbReference type="SUPFAM" id="SSF55048">
    <property type="entry name" value="Probable ACP-binding domain of malonyl-CoA ACP transacylase"/>
    <property type="match status" value="1"/>
</dbReference>
<dbReference type="Proteomes" id="UP001240150">
    <property type="component" value="Chromosome"/>
</dbReference>
<dbReference type="SMART" id="SM00823">
    <property type="entry name" value="PKS_PP"/>
    <property type="match status" value="2"/>
</dbReference>
<dbReference type="InterPro" id="IPR016039">
    <property type="entry name" value="Thiolase-like"/>
</dbReference>
<dbReference type="PANTHER" id="PTHR43775">
    <property type="entry name" value="FATTY ACID SYNTHASE"/>
    <property type="match status" value="1"/>
</dbReference>
<dbReference type="SMART" id="SM00825">
    <property type="entry name" value="PKS_KS"/>
    <property type="match status" value="2"/>
</dbReference>
<dbReference type="InterPro" id="IPR016036">
    <property type="entry name" value="Malonyl_transacylase_ACP-bd"/>
</dbReference>
<dbReference type="SMART" id="SM00822">
    <property type="entry name" value="PKS_KR"/>
    <property type="match status" value="2"/>
</dbReference>
<dbReference type="InterPro" id="IPR009081">
    <property type="entry name" value="PP-bd_ACP"/>
</dbReference>